<gene>
    <name evidence="11" type="primary">nhaC</name>
    <name evidence="11" type="ORF">HMPREF0545_0356</name>
</gene>
<dbReference type="AlphaFoldDB" id="C2EFD4"/>
<feature type="transmembrane region" description="Helical" evidence="9">
    <location>
        <begin position="232"/>
        <end position="254"/>
    </location>
</feature>
<dbReference type="InterPro" id="IPR018461">
    <property type="entry name" value="Na/H_Antiport_NhaC-like_C"/>
</dbReference>
<feature type="transmembrane region" description="Helical" evidence="9">
    <location>
        <begin position="430"/>
        <end position="452"/>
    </location>
</feature>
<evidence type="ECO:0000256" key="6">
    <source>
        <dbReference type="ARBA" id="ARBA00022989"/>
    </source>
</evidence>
<dbReference type="PANTHER" id="PTHR33451:SF6">
    <property type="entry name" value="NA(+)_H(+) ANTIPORTER NHAC"/>
    <property type="match status" value="1"/>
</dbReference>
<sequence>MEECKMKKFSLKESVGILLLLLIILAGGVNQGLSPETPVLTVIAILILIAKLHGADWEKIHKGIKEGISTALIPIFIFILIGILIAVWIKAGIIPALMVVGFKLISVKFFVPSVFLVCALVGASIGSGFTTISTIGIALFGMGITMNMNPALVAGAILSGAIFGDKTSPLSDSTNLASAISGTDLFAHIKNLMWTTIPALLISLVVFVFIGQGKTEPDFAKIDATMKILSQNFSISWVAAIPVILMFLCAWFKIPAIPTLFINIAVSTGIILVNDPHISLKGLAALMETGYVAHTKNEAVNALLTRGGISNMMGTVSLIITTLALGGLLMELGIIQTAMEPLIQRLNRPGKLVLSTIFAGIGINLFVGEQYLSVILPGRAFKDAFDRVGLAPLALGRVLEDGGSVINYLIPWGVAGSFAASTLGVPVLEFLPFTLFALLSPILSVISGYTGIGLKMKKEN</sequence>
<keyword evidence="7 9" id="KW-0472">Membrane</keyword>
<feature type="transmembrane region" description="Helical" evidence="9">
    <location>
        <begin position="38"/>
        <end position="55"/>
    </location>
</feature>
<evidence type="ECO:0000256" key="8">
    <source>
        <dbReference type="ARBA" id="ARBA00038435"/>
    </source>
</evidence>
<keyword evidence="5 9" id="KW-0812">Transmembrane</keyword>
<keyword evidence="2" id="KW-0813">Transport</keyword>
<evidence type="ECO:0000256" key="5">
    <source>
        <dbReference type="ARBA" id="ARBA00022692"/>
    </source>
</evidence>
<comment type="similarity">
    <text evidence="8">Belongs to the NhaC Na(+)/H(+) (TC 2.A.35) antiporter family.</text>
</comment>
<evidence type="ECO:0000256" key="4">
    <source>
        <dbReference type="ARBA" id="ARBA00022475"/>
    </source>
</evidence>
<evidence type="ECO:0000256" key="9">
    <source>
        <dbReference type="SAM" id="Phobius"/>
    </source>
</evidence>
<evidence type="ECO:0000256" key="2">
    <source>
        <dbReference type="ARBA" id="ARBA00022448"/>
    </source>
</evidence>
<dbReference type="GO" id="GO:0005886">
    <property type="term" value="C:plasma membrane"/>
    <property type="evidence" value="ECO:0007669"/>
    <property type="project" value="UniProtKB-SubCell"/>
</dbReference>
<comment type="subcellular location">
    <subcellularLocation>
        <location evidence="1">Cell membrane</location>
        <topology evidence="1">Multi-pass membrane protein</topology>
    </subcellularLocation>
</comment>
<keyword evidence="3" id="KW-0050">Antiport</keyword>
<dbReference type="InterPro" id="IPR052180">
    <property type="entry name" value="NhaC_Na-H+_Antiporter"/>
</dbReference>
<organism evidence="11 12">
    <name type="scientific">Ligilactobacillus salivarius DSM 20555 = ATCC 11741</name>
    <dbReference type="NCBI Taxonomy" id="1423799"/>
    <lineage>
        <taxon>Bacteria</taxon>
        <taxon>Bacillati</taxon>
        <taxon>Bacillota</taxon>
        <taxon>Bacilli</taxon>
        <taxon>Lactobacillales</taxon>
        <taxon>Lactobacillaceae</taxon>
        <taxon>Ligilactobacillus</taxon>
    </lineage>
</organism>
<feature type="transmembrane region" description="Helical" evidence="9">
    <location>
        <begin position="137"/>
        <end position="163"/>
    </location>
</feature>
<name>C2EFD4_9LACO</name>
<evidence type="ECO:0000313" key="11">
    <source>
        <dbReference type="EMBL" id="EEJ74687.1"/>
    </source>
</evidence>
<dbReference type="Pfam" id="PF03553">
    <property type="entry name" value="Na_H_antiporter"/>
    <property type="match status" value="1"/>
</dbReference>
<dbReference type="EMBL" id="ACGT01000002">
    <property type="protein sequence ID" value="EEJ74687.1"/>
    <property type="molecule type" value="Genomic_DNA"/>
</dbReference>
<reference evidence="11 12" key="1">
    <citation type="submission" date="2009-01" db="EMBL/GenBank/DDBJ databases">
        <authorList>
            <person name="Qin X."/>
            <person name="Bachman B."/>
            <person name="Battles P."/>
            <person name="Bell A."/>
            <person name="Bess C."/>
            <person name="Bickham C."/>
            <person name="Chaboub L."/>
            <person name="Chen D."/>
            <person name="Coyle M."/>
            <person name="Deiros D.R."/>
            <person name="Dinh H."/>
            <person name="Forbes L."/>
            <person name="Fowler G."/>
            <person name="Francisco L."/>
            <person name="Fu Q."/>
            <person name="Gubbala S."/>
            <person name="Hale W."/>
            <person name="Han Y."/>
            <person name="Hemphill L."/>
            <person name="Highlander S.K."/>
            <person name="Hirani K."/>
            <person name="Hogues M."/>
            <person name="Jackson L."/>
            <person name="Jakkamsetti A."/>
            <person name="Javaid M."/>
            <person name="Jiang H."/>
            <person name="Korchina V."/>
            <person name="Kovar C."/>
            <person name="Lara F."/>
            <person name="Lee S."/>
            <person name="Mata R."/>
            <person name="Mathew T."/>
            <person name="Moen C."/>
            <person name="Morales K."/>
            <person name="Munidasa M."/>
            <person name="Nazareth L."/>
            <person name="Ngo R."/>
            <person name="Nguyen L."/>
            <person name="Okwuonu G."/>
            <person name="Ongeri F."/>
            <person name="Patil S."/>
            <person name="Petrosino J."/>
            <person name="Pham C."/>
            <person name="Pham P."/>
            <person name="Pu L.-L."/>
            <person name="Puazo M."/>
            <person name="Raj R."/>
            <person name="Reid J."/>
            <person name="Rouhana J."/>
            <person name="Saada N."/>
            <person name="Shang Y."/>
            <person name="Simmons D."/>
            <person name="Thornton R."/>
            <person name="Warren J."/>
            <person name="Weissenberger G."/>
            <person name="Zhang J."/>
            <person name="Zhang L."/>
            <person name="Zhou C."/>
            <person name="Zhu D."/>
            <person name="Muzny D."/>
            <person name="Worley K."/>
            <person name="Gibbs R."/>
        </authorList>
    </citation>
    <scope>NUCLEOTIDE SEQUENCE [LARGE SCALE GENOMIC DNA]</scope>
    <source>
        <strain evidence="11 12">ATCC 11741</strain>
    </source>
</reference>
<feature type="domain" description="Na+/H+ antiporter NhaC-like C-terminal" evidence="10">
    <location>
        <begin position="160"/>
        <end position="452"/>
    </location>
</feature>
<feature type="transmembrane region" description="Helical" evidence="9">
    <location>
        <begin position="192"/>
        <end position="211"/>
    </location>
</feature>
<feature type="transmembrane region" description="Helical" evidence="9">
    <location>
        <begin position="67"/>
        <end position="89"/>
    </location>
</feature>
<evidence type="ECO:0000259" key="10">
    <source>
        <dbReference type="Pfam" id="PF03553"/>
    </source>
</evidence>
<keyword evidence="4" id="KW-1003">Cell membrane</keyword>
<feature type="transmembrane region" description="Helical" evidence="9">
    <location>
        <begin position="109"/>
        <end position="130"/>
    </location>
</feature>
<evidence type="ECO:0000313" key="12">
    <source>
        <dbReference type="Proteomes" id="UP000003531"/>
    </source>
</evidence>
<dbReference type="PANTHER" id="PTHR33451">
    <property type="entry name" value="MALATE-2H(+)/NA(+)-LACTATE ANTIPORTER"/>
    <property type="match status" value="1"/>
</dbReference>
<feature type="transmembrane region" description="Helical" evidence="9">
    <location>
        <begin position="352"/>
        <end position="372"/>
    </location>
</feature>
<protein>
    <submittedName>
        <fullName evidence="11">Na+/H+ antiporter NhaC</fullName>
    </submittedName>
</protein>
<accession>C2EFD4</accession>
<keyword evidence="6 9" id="KW-1133">Transmembrane helix</keyword>
<dbReference type="GO" id="GO:0015297">
    <property type="term" value="F:antiporter activity"/>
    <property type="evidence" value="ECO:0007669"/>
    <property type="project" value="UniProtKB-KW"/>
</dbReference>
<evidence type="ECO:0000256" key="1">
    <source>
        <dbReference type="ARBA" id="ARBA00004651"/>
    </source>
</evidence>
<dbReference type="Proteomes" id="UP000003531">
    <property type="component" value="Unassembled WGS sequence"/>
</dbReference>
<evidence type="ECO:0000256" key="3">
    <source>
        <dbReference type="ARBA" id="ARBA00022449"/>
    </source>
</evidence>
<dbReference type="HOGENOM" id="CLU_033405_1_0_9"/>
<evidence type="ECO:0000256" key="7">
    <source>
        <dbReference type="ARBA" id="ARBA00023136"/>
    </source>
</evidence>
<proteinExistence type="inferred from homology"/>
<comment type="caution">
    <text evidence="11">The sequence shown here is derived from an EMBL/GenBank/DDBJ whole genome shotgun (WGS) entry which is preliminary data.</text>
</comment>
<feature type="transmembrane region" description="Helical" evidence="9">
    <location>
        <begin position="312"/>
        <end position="332"/>
    </location>
</feature>